<dbReference type="InterPro" id="IPR051044">
    <property type="entry name" value="MAG_DAG_Lipase"/>
</dbReference>
<gene>
    <name evidence="2" type="ORF">CryarDRAFT_1378</name>
</gene>
<dbReference type="Proteomes" id="UP000021053">
    <property type="component" value="Unassembled WGS sequence"/>
</dbReference>
<evidence type="ECO:0000313" key="2">
    <source>
        <dbReference type="EMBL" id="EXG80308.1"/>
    </source>
</evidence>
<feature type="domain" description="Serine aminopeptidase S33" evidence="1">
    <location>
        <begin position="49"/>
        <end position="251"/>
    </location>
</feature>
<dbReference type="AlphaFoldDB" id="A0A010YYM5"/>
<organism evidence="2 3">
    <name type="scientific">Cryptosporangium arvum DSM 44712</name>
    <dbReference type="NCBI Taxonomy" id="927661"/>
    <lineage>
        <taxon>Bacteria</taxon>
        <taxon>Bacillati</taxon>
        <taxon>Actinomycetota</taxon>
        <taxon>Actinomycetes</taxon>
        <taxon>Cryptosporangiales</taxon>
        <taxon>Cryptosporangiaceae</taxon>
        <taxon>Cryptosporangium</taxon>
    </lineage>
</organism>
<dbReference type="RefSeq" id="WP_063725672.1">
    <property type="nucleotide sequence ID" value="NZ_KK073874.1"/>
</dbReference>
<dbReference type="Gene3D" id="3.40.50.1820">
    <property type="entry name" value="alpha/beta hydrolase"/>
    <property type="match status" value="1"/>
</dbReference>
<dbReference type="InterPro" id="IPR022742">
    <property type="entry name" value="Hydrolase_4"/>
</dbReference>
<dbReference type="EMBL" id="JFBT01000001">
    <property type="protein sequence ID" value="EXG80308.1"/>
    <property type="molecule type" value="Genomic_DNA"/>
</dbReference>
<dbReference type="HOGENOM" id="CLU_051796_0_0_11"/>
<dbReference type="SUPFAM" id="SSF53474">
    <property type="entry name" value="alpha/beta-Hydrolases"/>
    <property type="match status" value="1"/>
</dbReference>
<keyword evidence="3" id="KW-1185">Reference proteome</keyword>
<dbReference type="OrthoDB" id="9801217at2"/>
<dbReference type="PATRIC" id="fig|927661.3.peg.1351"/>
<evidence type="ECO:0000259" key="1">
    <source>
        <dbReference type="Pfam" id="PF12146"/>
    </source>
</evidence>
<comment type="caution">
    <text evidence="2">The sequence shown here is derived from an EMBL/GenBank/DDBJ whole genome shotgun (WGS) entry which is preliminary data.</text>
</comment>
<name>A0A010YYM5_9ACTN</name>
<sequence length="322" mass="36714">MAISTEAQAWTTDVLGEPYEQRTIPLGRDDQGEVVATLIRRRAEQPTGRAVLHVHGFVDYFFQTHLADRLVEEGFDFYAIDLRKYGRSLRPHQTPYFCRSLTEYFADLDAAVDIIRGEDAHETVLVHAHSTGGLIAPLWAHRHRTESLVDGIALNSPFFDMNQPRMLRNAIDYFAAPLGTFRPYQVMPAPSSNYYGRSLHRDHNGEWDYDLAWKPMSGVQIHAGWLRAIRNGHRRIEAGLAIEVPVFVACSTATFRSSRWDESVLRTDAVLDVEHIASRAHRLGRQVTLVRIENGVHDLALSAAPVRDRYLEELLRWVEAYV</sequence>
<reference evidence="2 3" key="1">
    <citation type="submission" date="2013-07" db="EMBL/GenBank/DDBJ databases">
        <authorList>
            <consortium name="DOE Joint Genome Institute"/>
            <person name="Eisen J."/>
            <person name="Huntemann M."/>
            <person name="Han J."/>
            <person name="Chen A."/>
            <person name="Kyrpides N."/>
            <person name="Mavromatis K."/>
            <person name="Markowitz V."/>
            <person name="Palaniappan K."/>
            <person name="Ivanova N."/>
            <person name="Schaumberg A."/>
            <person name="Pati A."/>
            <person name="Liolios K."/>
            <person name="Nordberg H.P."/>
            <person name="Cantor M.N."/>
            <person name="Hua S.X."/>
            <person name="Woyke T."/>
        </authorList>
    </citation>
    <scope>NUCLEOTIDE SEQUENCE [LARGE SCALE GENOMIC DNA]</scope>
    <source>
        <strain evidence="2 3">DSM 44712</strain>
    </source>
</reference>
<dbReference type="Pfam" id="PF12146">
    <property type="entry name" value="Hydrolase_4"/>
    <property type="match status" value="1"/>
</dbReference>
<dbReference type="InterPro" id="IPR029058">
    <property type="entry name" value="AB_hydrolase_fold"/>
</dbReference>
<evidence type="ECO:0000313" key="3">
    <source>
        <dbReference type="Proteomes" id="UP000021053"/>
    </source>
</evidence>
<dbReference type="PANTHER" id="PTHR11614">
    <property type="entry name" value="PHOSPHOLIPASE-RELATED"/>
    <property type="match status" value="1"/>
</dbReference>
<protein>
    <submittedName>
        <fullName evidence="2">Lysophospholipase</fullName>
    </submittedName>
</protein>
<proteinExistence type="predicted"/>
<accession>A0A010YYM5</accession>